<dbReference type="STRING" id="49390.A0A068TMP0"/>
<dbReference type="OMA" id="YCRTNIQ"/>
<sequence length="315" mass="35353">MTSASELFHARRSRFGRSSSSLLDLGDGGGEEPPLDSSSSSSHLHRIPHPNSRRHRYHVTHHHGTTPTTSLNSRRHHHNRLDIEGCDPLPRRPPHPRHHLPHRHLLPDHESGWLDQGSSPSALGEVNNSESVDALRGGLRSAGNDRLPGTVLLARERLLQRLRGVSLSANRQRHRPSSSIHHNDFAVEDDFRLADVGDWDNGISREWLAESVSFTDILPTEKSERPPGLTQEALDSLKVEIFSKSDNSDGEVTARRLEDCSICLESFLEGDKLIFLTCGHRFHFCCLDPWVRICGDCPNCRKAVVITGRRAKERV</sequence>
<reference evidence="8" key="1">
    <citation type="journal article" date="2014" name="Science">
        <title>The coffee genome provides insight into the convergent evolution of caffeine biosynthesis.</title>
        <authorList>
            <person name="Denoeud F."/>
            <person name="Carretero-Paulet L."/>
            <person name="Dereeper A."/>
            <person name="Droc G."/>
            <person name="Guyot R."/>
            <person name="Pietrella M."/>
            <person name="Zheng C."/>
            <person name="Alberti A."/>
            <person name="Anthony F."/>
            <person name="Aprea G."/>
            <person name="Aury J.M."/>
            <person name="Bento P."/>
            <person name="Bernard M."/>
            <person name="Bocs S."/>
            <person name="Campa C."/>
            <person name="Cenci A."/>
            <person name="Combes M.C."/>
            <person name="Crouzillat D."/>
            <person name="Da Silva C."/>
            <person name="Daddiego L."/>
            <person name="De Bellis F."/>
            <person name="Dussert S."/>
            <person name="Garsmeur O."/>
            <person name="Gayraud T."/>
            <person name="Guignon V."/>
            <person name="Jahn K."/>
            <person name="Jamilloux V."/>
            <person name="Joet T."/>
            <person name="Labadie K."/>
            <person name="Lan T."/>
            <person name="Leclercq J."/>
            <person name="Lepelley M."/>
            <person name="Leroy T."/>
            <person name="Li L.T."/>
            <person name="Librado P."/>
            <person name="Lopez L."/>
            <person name="Munoz A."/>
            <person name="Noel B."/>
            <person name="Pallavicini A."/>
            <person name="Perrotta G."/>
            <person name="Poncet V."/>
            <person name="Pot D."/>
            <person name="Priyono X."/>
            <person name="Rigoreau M."/>
            <person name="Rouard M."/>
            <person name="Rozas J."/>
            <person name="Tranchant-Dubreuil C."/>
            <person name="VanBuren R."/>
            <person name="Zhang Q."/>
            <person name="Andrade A.C."/>
            <person name="Argout X."/>
            <person name="Bertrand B."/>
            <person name="de Kochko A."/>
            <person name="Graziosi G."/>
            <person name="Henry R.J."/>
            <person name="Jayarama X."/>
            <person name="Ming R."/>
            <person name="Nagai C."/>
            <person name="Rounsley S."/>
            <person name="Sankoff D."/>
            <person name="Giuliano G."/>
            <person name="Albert V.A."/>
            <person name="Wincker P."/>
            <person name="Lashermes P."/>
        </authorList>
    </citation>
    <scope>NUCLEOTIDE SEQUENCE [LARGE SCALE GENOMIC DNA]</scope>
    <source>
        <strain evidence="8">cv. DH200-94</strain>
    </source>
</reference>
<dbReference type="InterPro" id="IPR013083">
    <property type="entry name" value="Znf_RING/FYVE/PHD"/>
</dbReference>
<dbReference type="PANTHER" id="PTHR45931:SF3">
    <property type="entry name" value="RING ZINC FINGER-CONTAINING PROTEIN"/>
    <property type="match status" value="1"/>
</dbReference>
<feature type="compositionally biased region" description="Basic residues" evidence="5">
    <location>
        <begin position="92"/>
        <end position="104"/>
    </location>
</feature>
<dbReference type="FunCoup" id="A0A068TMP0">
    <property type="interactions" value="437"/>
</dbReference>
<keyword evidence="1" id="KW-0479">Metal-binding</keyword>
<dbReference type="Gene3D" id="3.30.40.10">
    <property type="entry name" value="Zinc/RING finger domain, C3HC4 (zinc finger)"/>
    <property type="match status" value="1"/>
</dbReference>
<feature type="domain" description="RING-type" evidence="6">
    <location>
        <begin position="260"/>
        <end position="301"/>
    </location>
</feature>
<dbReference type="PANTHER" id="PTHR45931">
    <property type="entry name" value="SI:CH211-59O9.10"/>
    <property type="match status" value="1"/>
</dbReference>
<gene>
    <name evidence="7" type="ORF">GSCOC_T00014530001</name>
</gene>
<dbReference type="Pfam" id="PF13639">
    <property type="entry name" value="zf-RING_2"/>
    <property type="match status" value="1"/>
</dbReference>
<feature type="compositionally biased region" description="Low complexity" evidence="5">
    <location>
        <begin position="16"/>
        <end position="25"/>
    </location>
</feature>
<dbReference type="InterPro" id="IPR001841">
    <property type="entry name" value="Znf_RING"/>
</dbReference>
<feature type="compositionally biased region" description="Basic residues" evidence="5">
    <location>
        <begin position="43"/>
        <end position="64"/>
    </location>
</feature>
<dbReference type="InterPro" id="IPR051834">
    <property type="entry name" value="RING_finger_E3_ligase"/>
</dbReference>
<feature type="compositionally biased region" description="Polar residues" evidence="5">
    <location>
        <begin position="116"/>
        <end position="126"/>
    </location>
</feature>
<dbReference type="PhylomeDB" id="A0A068TMP0"/>
<dbReference type="GO" id="GO:0008270">
    <property type="term" value="F:zinc ion binding"/>
    <property type="evidence" value="ECO:0007669"/>
    <property type="project" value="UniProtKB-KW"/>
</dbReference>
<evidence type="ECO:0000256" key="5">
    <source>
        <dbReference type="SAM" id="MobiDB-lite"/>
    </source>
</evidence>
<name>A0A068TMP0_COFCA</name>
<dbReference type="OrthoDB" id="8062037at2759"/>
<evidence type="ECO:0000256" key="3">
    <source>
        <dbReference type="ARBA" id="ARBA00022833"/>
    </source>
</evidence>
<evidence type="ECO:0000256" key="4">
    <source>
        <dbReference type="PROSITE-ProRule" id="PRU00175"/>
    </source>
</evidence>
<dbReference type="PROSITE" id="PS50089">
    <property type="entry name" value="ZF_RING_2"/>
    <property type="match status" value="1"/>
</dbReference>
<dbReference type="EMBL" id="HG739085">
    <property type="protein sequence ID" value="CDO97257.1"/>
    <property type="molecule type" value="Genomic_DNA"/>
</dbReference>
<organism evidence="7 8">
    <name type="scientific">Coffea canephora</name>
    <name type="common">Robusta coffee</name>
    <dbReference type="NCBI Taxonomy" id="49390"/>
    <lineage>
        <taxon>Eukaryota</taxon>
        <taxon>Viridiplantae</taxon>
        <taxon>Streptophyta</taxon>
        <taxon>Embryophyta</taxon>
        <taxon>Tracheophyta</taxon>
        <taxon>Spermatophyta</taxon>
        <taxon>Magnoliopsida</taxon>
        <taxon>eudicotyledons</taxon>
        <taxon>Gunneridae</taxon>
        <taxon>Pentapetalae</taxon>
        <taxon>asterids</taxon>
        <taxon>lamiids</taxon>
        <taxon>Gentianales</taxon>
        <taxon>Rubiaceae</taxon>
        <taxon>Ixoroideae</taxon>
        <taxon>Gardenieae complex</taxon>
        <taxon>Bertiereae - Coffeeae clade</taxon>
        <taxon>Coffeeae</taxon>
        <taxon>Coffea</taxon>
    </lineage>
</organism>
<keyword evidence="8" id="KW-1185">Reference proteome</keyword>
<protein>
    <recommendedName>
        <fullName evidence="6">RING-type domain-containing protein</fullName>
    </recommendedName>
</protein>
<evidence type="ECO:0000256" key="2">
    <source>
        <dbReference type="ARBA" id="ARBA00022771"/>
    </source>
</evidence>
<dbReference type="Gramene" id="CDO97257">
    <property type="protein sequence ID" value="CDO97257"/>
    <property type="gene ID" value="GSCOC_T00014530001"/>
</dbReference>
<dbReference type="Proteomes" id="UP000295252">
    <property type="component" value="Chromosome IV"/>
</dbReference>
<dbReference type="GO" id="GO:0005634">
    <property type="term" value="C:nucleus"/>
    <property type="evidence" value="ECO:0007669"/>
    <property type="project" value="TreeGrafter"/>
</dbReference>
<accession>A0A068TMP0</accession>
<evidence type="ECO:0000256" key="1">
    <source>
        <dbReference type="ARBA" id="ARBA00022723"/>
    </source>
</evidence>
<dbReference type="InParanoid" id="A0A068TMP0"/>
<proteinExistence type="predicted"/>
<dbReference type="SMART" id="SM00184">
    <property type="entry name" value="RING"/>
    <property type="match status" value="1"/>
</dbReference>
<dbReference type="AlphaFoldDB" id="A0A068TMP0"/>
<evidence type="ECO:0000259" key="6">
    <source>
        <dbReference type="PROSITE" id="PS50089"/>
    </source>
</evidence>
<evidence type="ECO:0000313" key="7">
    <source>
        <dbReference type="EMBL" id="CDO97257.1"/>
    </source>
</evidence>
<dbReference type="GO" id="GO:0006511">
    <property type="term" value="P:ubiquitin-dependent protein catabolic process"/>
    <property type="evidence" value="ECO:0007669"/>
    <property type="project" value="TreeGrafter"/>
</dbReference>
<evidence type="ECO:0000313" key="8">
    <source>
        <dbReference type="Proteomes" id="UP000295252"/>
    </source>
</evidence>
<dbReference type="SUPFAM" id="SSF57850">
    <property type="entry name" value="RING/U-box"/>
    <property type="match status" value="1"/>
</dbReference>
<dbReference type="GO" id="GO:0061630">
    <property type="term" value="F:ubiquitin protein ligase activity"/>
    <property type="evidence" value="ECO:0007669"/>
    <property type="project" value="TreeGrafter"/>
</dbReference>
<keyword evidence="3" id="KW-0862">Zinc</keyword>
<keyword evidence="2 4" id="KW-0863">Zinc-finger</keyword>
<feature type="region of interest" description="Disordered" evidence="5">
    <location>
        <begin position="1"/>
        <end position="126"/>
    </location>
</feature>